<evidence type="ECO:0000256" key="4">
    <source>
        <dbReference type="ARBA" id="ARBA00022847"/>
    </source>
</evidence>
<dbReference type="PROSITE" id="PS00713">
    <property type="entry name" value="NA_DICARBOXYL_SYMP_1"/>
    <property type="match status" value="1"/>
</dbReference>
<keyword evidence="9" id="KW-1185">Reference proteome</keyword>
<dbReference type="InterPro" id="IPR001991">
    <property type="entry name" value="Na-dicarboxylate_symporter"/>
</dbReference>
<dbReference type="Pfam" id="PF00375">
    <property type="entry name" value="SDF"/>
    <property type="match status" value="1"/>
</dbReference>
<keyword evidence="4" id="KW-0769">Symport</keyword>
<reference evidence="8 9" key="1">
    <citation type="submission" date="2021-01" db="EMBL/GenBank/DDBJ databases">
        <title>Genome Sequencing of Type Strains.</title>
        <authorList>
            <person name="Lemaire J.F."/>
            <person name="Inderbitzin P."/>
            <person name="Collins S.B."/>
            <person name="Wespe N."/>
            <person name="Knight-Connoni V."/>
        </authorList>
    </citation>
    <scope>NUCLEOTIDE SEQUENCE [LARGE SCALE GENOMIC DNA]</scope>
    <source>
        <strain evidence="8 9">DSM 14730</strain>
    </source>
</reference>
<keyword evidence="5 7" id="KW-1133">Transmembrane helix</keyword>
<dbReference type="PANTHER" id="PTHR42865">
    <property type="entry name" value="PROTON/GLUTAMATE-ASPARTATE SYMPORTER"/>
    <property type="match status" value="1"/>
</dbReference>
<feature type="transmembrane region" description="Helical" evidence="7">
    <location>
        <begin position="186"/>
        <end position="210"/>
    </location>
</feature>
<feature type="transmembrane region" description="Helical" evidence="7">
    <location>
        <begin position="46"/>
        <end position="64"/>
    </location>
</feature>
<comment type="caution">
    <text evidence="8">The sequence shown here is derived from an EMBL/GenBank/DDBJ whole genome shotgun (WGS) entry which is preliminary data.</text>
</comment>
<feature type="transmembrane region" description="Helical" evidence="7">
    <location>
        <begin position="331"/>
        <end position="352"/>
    </location>
</feature>
<feature type="transmembrane region" description="Helical" evidence="7">
    <location>
        <begin position="222"/>
        <end position="240"/>
    </location>
</feature>
<evidence type="ECO:0000256" key="6">
    <source>
        <dbReference type="ARBA" id="ARBA00023136"/>
    </source>
</evidence>
<keyword evidence="3 7" id="KW-0812">Transmembrane</keyword>
<dbReference type="Gene3D" id="1.10.3860.10">
    <property type="entry name" value="Sodium:dicarboxylate symporter"/>
    <property type="match status" value="1"/>
</dbReference>
<proteinExistence type="predicted"/>
<feature type="transmembrane region" description="Helical" evidence="7">
    <location>
        <begin position="76"/>
        <end position="98"/>
    </location>
</feature>
<dbReference type="InterPro" id="IPR036458">
    <property type="entry name" value="Na:dicarbo_symporter_sf"/>
</dbReference>
<evidence type="ECO:0000256" key="1">
    <source>
        <dbReference type="ARBA" id="ARBA00004141"/>
    </source>
</evidence>
<name>A0ABS2Z9J5_9BACL</name>
<comment type="subcellular location">
    <subcellularLocation>
        <location evidence="1">Membrane</location>
        <topology evidence="1">Multi-pass membrane protein</topology>
    </subcellularLocation>
</comment>
<evidence type="ECO:0000256" key="3">
    <source>
        <dbReference type="ARBA" id="ARBA00022692"/>
    </source>
</evidence>
<evidence type="ECO:0000313" key="8">
    <source>
        <dbReference type="EMBL" id="MBN3544863.1"/>
    </source>
</evidence>
<protein>
    <submittedName>
        <fullName evidence="8">C4-dicarboxylate transporter DctP</fullName>
    </submittedName>
</protein>
<dbReference type="RefSeq" id="WP_188403481.1">
    <property type="nucleotide sequence ID" value="NZ_BMCE01000002.1"/>
</dbReference>
<dbReference type="PRINTS" id="PR00173">
    <property type="entry name" value="EDTRNSPORT"/>
</dbReference>
<gene>
    <name evidence="8" type="primary">dctP</name>
    <name evidence="8" type="ORF">JYA64_06135</name>
</gene>
<dbReference type="InterPro" id="IPR018107">
    <property type="entry name" value="Na-dicarboxylate_symporter_CS"/>
</dbReference>
<dbReference type="SUPFAM" id="SSF118215">
    <property type="entry name" value="Proton glutamate symport protein"/>
    <property type="match status" value="1"/>
</dbReference>
<feature type="transmembrane region" description="Helical" evidence="7">
    <location>
        <begin position="148"/>
        <end position="165"/>
    </location>
</feature>
<accession>A0ABS2Z9J5</accession>
<dbReference type="NCBIfam" id="NF002461">
    <property type="entry name" value="PRK01663.1"/>
    <property type="match status" value="1"/>
</dbReference>
<feature type="transmembrane region" description="Helical" evidence="7">
    <location>
        <begin position="7"/>
        <end position="26"/>
    </location>
</feature>
<evidence type="ECO:0000313" key="9">
    <source>
        <dbReference type="Proteomes" id="UP001319060"/>
    </source>
</evidence>
<evidence type="ECO:0000256" key="2">
    <source>
        <dbReference type="ARBA" id="ARBA00022448"/>
    </source>
</evidence>
<evidence type="ECO:0000256" key="5">
    <source>
        <dbReference type="ARBA" id="ARBA00022989"/>
    </source>
</evidence>
<sequence length="423" mass="45975">MKRLFKNLTFQVLTAIAVGVLVGLIWPEVGKQMKPVGDTFINAVKMVIAPIIFLTIVLGIAKMGDMKKVGKVGGKAFIYFEIVTTLALVIGLIVVNVLKPGAGLDFDKLEKGDVSQYTSEEGGKIDWIEFVTHIVPSNMVDAFAKGDILQVLFFSILFGVGLTALGDKGKIIIEFFDKLLNVFFKIVGYIMKAAPLGAFGAMAFTIGNYGLESLVPLGKLMIAVYTTMFFFVFIVLNLICKMYGFSLWKYLKFIKDELLIVLGTSSSESVLPRMMNKMEKFGCSKSVVGLVIPTGYSFNLDGTSIYLSMAVVFLAQVFGIDLSLTQQLTIIAVLMLTSKGAAAVTGGGFIVLASTLTAMQVIPVEGLALLLGVDRFMSEARAIVNLIGNGIATIVVSKSENEFDENKSEEAIQEMYENRRIAV</sequence>
<keyword evidence="2" id="KW-0813">Transport</keyword>
<dbReference type="Proteomes" id="UP001319060">
    <property type="component" value="Unassembled WGS sequence"/>
</dbReference>
<dbReference type="EMBL" id="JAFHKS010000042">
    <property type="protein sequence ID" value="MBN3544863.1"/>
    <property type="molecule type" value="Genomic_DNA"/>
</dbReference>
<keyword evidence="6 7" id="KW-0472">Membrane</keyword>
<dbReference type="PANTHER" id="PTHR42865:SF1">
    <property type="entry name" value="AEROBIC C4-DICARBOXYLATE TRANSPORT PROTEIN"/>
    <property type="match status" value="1"/>
</dbReference>
<evidence type="ECO:0000256" key="7">
    <source>
        <dbReference type="SAM" id="Phobius"/>
    </source>
</evidence>
<dbReference type="PROSITE" id="PS00714">
    <property type="entry name" value="NA_DICARBOXYL_SYMP_2"/>
    <property type="match status" value="1"/>
</dbReference>
<feature type="transmembrane region" description="Helical" evidence="7">
    <location>
        <begin position="304"/>
        <end position="324"/>
    </location>
</feature>
<organism evidence="8 9">
    <name type="scientific">Fictibacillus barbaricus</name>
    <dbReference type="NCBI Taxonomy" id="182136"/>
    <lineage>
        <taxon>Bacteria</taxon>
        <taxon>Bacillati</taxon>
        <taxon>Bacillota</taxon>
        <taxon>Bacilli</taxon>
        <taxon>Bacillales</taxon>
        <taxon>Fictibacillaceae</taxon>
        <taxon>Fictibacillus</taxon>
    </lineage>
</organism>